<evidence type="ECO:0000256" key="8">
    <source>
        <dbReference type="ARBA" id="ARBA00023136"/>
    </source>
</evidence>
<evidence type="ECO:0000256" key="10">
    <source>
        <dbReference type="ARBA" id="ARBA00023237"/>
    </source>
</evidence>
<gene>
    <name evidence="16" type="ORF">HA50_16205</name>
</gene>
<accession>A0A1X1EXM0</accession>
<dbReference type="Pfam" id="PF07715">
    <property type="entry name" value="Plug"/>
    <property type="match status" value="1"/>
</dbReference>
<dbReference type="InterPro" id="IPR039426">
    <property type="entry name" value="TonB-dep_rcpt-like"/>
</dbReference>
<evidence type="ECO:0000259" key="14">
    <source>
        <dbReference type="Pfam" id="PF00593"/>
    </source>
</evidence>
<evidence type="ECO:0000256" key="6">
    <source>
        <dbReference type="ARBA" id="ARBA00022729"/>
    </source>
</evidence>
<dbReference type="PANTHER" id="PTHR30069">
    <property type="entry name" value="TONB-DEPENDENT OUTER MEMBRANE RECEPTOR"/>
    <property type="match status" value="1"/>
</dbReference>
<evidence type="ECO:0000256" key="9">
    <source>
        <dbReference type="ARBA" id="ARBA00023170"/>
    </source>
</evidence>
<dbReference type="Gene3D" id="2.40.170.20">
    <property type="entry name" value="TonB-dependent receptor, beta-barrel domain"/>
    <property type="match status" value="1"/>
</dbReference>
<keyword evidence="8 11" id="KW-0472">Membrane</keyword>
<evidence type="ECO:0000256" key="2">
    <source>
        <dbReference type="ARBA" id="ARBA00008143"/>
    </source>
</evidence>
<dbReference type="GO" id="GO:0015344">
    <property type="term" value="F:siderophore uptake transmembrane transporter activity"/>
    <property type="evidence" value="ECO:0007669"/>
    <property type="project" value="TreeGrafter"/>
</dbReference>
<organism evidence="16 17">
    <name type="scientific">Pantoea cypripedii</name>
    <name type="common">Pectobacterium cypripedii</name>
    <name type="synonym">Erwinia cypripedii</name>
    <dbReference type="NCBI Taxonomy" id="55209"/>
    <lineage>
        <taxon>Bacteria</taxon>
        <taxon>Pseudomonadati</taxon>
        <taxon>Pseudomonadota</taxon>
        <taxon>Gammaproteobacteria</taxon>
        <taxon>Enterobacterales</taxon>
        <taxon>Erwiniaceae</taxon>
        <taxon>Pantoea</taxon>
    </lineage>
</organism>
<dbReference type="RefSeq" id="WP_084876621.1">
    <property type="nucleotide sequence ID" value="NZ_JAGGMY010000001.1"/>
</dbReference>
<reference evidence="16 17" key="1">
    <citation type="journal article" date="2017" name="Antonie Van Leeuwenhoek">
        <title>Phylogenomic resolution of the bacterial genus Pantoea and its relationship with Erwinia and Tatumella.</title>
        <authorList>
            <person name="Palmer M."/>
            <person name="Steenkamp E.T."/>
            <person name="Coetzee M.P."/>
            <person name="Chan W.Y."/>
            <person name="van Zyl E."/>
            <person name="De Maayer P."/>
            <person name="Coutinho T.A."/>
            <person name="Blom J."/>
            <person name="Smits T.H."/>
            <person name="Duffy B."/>
            <person name="Venter S.N."/>
        </authorList>
    </citation>
    <scope>NUCLEOTIDE SEQUENCE [LARGE SCALE GENOMIC DNA]</scope>
    <source>
        <strain evidence="16 17">LMG 2657</strain>
    </source>
</reference>
<name>A0A1X1EXM0_PANCY</name>
<keyword evidence="4 11" id="KW-1134">Transmembrane beta strand</keyword>
<dbReference type="STRING" id="55209.HA50_16205"/>
<evidence type="ECO:0000256" key="5">
    <source>
        <dbReference type="ARBA" id="ARBA00022692"/>
    </source>
</evidence>
<dbReference type="GO" id="GO:0044718">
    <property type="term" value="P:siderophore transmembrane transport"/>
    <property type="evidence" value="ECO:0007669"/>
    <property type="project" value="TreeGrafter"/>
</dbReference>
<evidence type="ECO:0000256" key="11">
    <source>
        <dbReference type="PROSITE-ProRule" id="PRU01360"/>
    </source>
</evidence>
<dbReference type="Gene3D" id="2.170.130.10">
    <property type="entry name" value="TonB-dependent receptor, plug domain"/>
    <property type="match status" value="1"/>
</dbReference>
<protein>
    <submittedName>
        <fullName evidence="16">TonB-dependent receptor</fullName>
    </submittedName>
</protein>
<evidence type="ECO:0000256" key="1">
    <source>
        <dbReference type="ARBA" id="ARBA00004571"/>
    </source>
</evidence>
<dbReference type="PROSITE" id="PS52016">
    <property type="entry name" value="TONB_DEPENDENT_REC_3"/>
    <property type="match status" value="1"/>
</dbReference>
<proteinExistence type="inferred from homology"/>
<feature type="domain" description="TonB-dependent receptor plug" evidence="15">
    <location>
        <begin position="63"/>
        <end position="187"/>
    </location>
</feature>
<dbReference type="InterPro" id="IPR012910">
    <property type="entry name" value="Plug_dom"/>
</dbReference>
<evidence type="ECO:0000256" key="7">
    <source>
        <dbReference type="ARBA" id="ARBA00023077"/>
    </source>
</evidence>
<dbReference type="InterPro" id="IPR037066">
    <property type="entry name" value="Plug_dom_sf"/>
</dbReference>
<feature type="chain" id="PRO_5012936441" evidence="13">
    <location>
        <begin position="31"/>
        <end position="798"/>
    </location>
</feature>
<feature type="domain" description="TonB-dependent receptor-like beta-barrel" evidence="14">
    <location>
        <begin position="276"/>
        <end position="752"/>
    </location>
</feature>
<evidence type="ECO:0000259" key="15">
    <source>
        <dbReference type="Pfam" id="PF07715"/>
    </source>
</evidence>
<feature type="signal peptide" evidence="13">
    <location>
        <begin position="1"/>
        <end position="30"/>
    </location>
</feature>
<dbReference type="AlphaFoldDB" id="A0A1X1EXM0"/>
<keyword evidence="6 13" id="KW-0732">Signal</keyword>
<keyword evidence="7 12" id="KW-0798">TonB box</keyword>
<sequence length="798" mass="87719">MSPIFQGFTSQRLFKTAVLASAIHAACGYAATSDNQDLAISGKKTTTNEPVMTVTAPKQPLVAGSRTTLSADELQKQGGNDFGSIMRYQPLVTAPGAAGGSNTGKSGYTGDRGGYTGYNIRGLEDNRVSIDVDGIEQPLATGRSSVGRAGSGTFGIGRDYIDPYMYGSVGIVEGATDVSNKNLALGGSVSFRPKSPDDYLSPTKQTYFGYQSDYDSSNRSWHNGITAAAGDETLRGIVVISRRDGQETRNNSGTIDAYPANWHSDAIAATGIWQPNSEHQFSATLDYYHKTNHTNFDYWGSSTTTIYGRADQSSQTRRWSGMLKDLWTPDNNLLVDSLESSIYYQQTEAHDDTAAPAAGTVEAHNIYSNYNTKTFGFETKGEKSWLFNNFRYGLNGSIAKTERPYWLDPAQTSYNNITRPEADSRTWSLGVYAEDTMSWDLNGHTFSIIPGVRYAYQNTKPQNLSSLAGGDADLSTGDVETLYGKGFSDGQILPSLAFQYNLTPKMMAYLQYKRGAQFPNASQMYGSWNLSSNYGGSNQYALLGNTDLKTETSNNFEFGLKGEAVEGITFSAATFYNSYKNFIDYTRYSRSANPEVFTNIPDNIGIAYRAENRDKAYIYGAEFGSKFNIGTWVPEVDGLTARLAFGYAQGASKSSYLGDKYVPLESVPPMRLITGVAYDDPDQRYGAAVTATFNHGKRATYTQRQSYNNTGSAIGTTNNTYYQNIPGYALVDLTAYYRVTKNVKISGGIYNLTDRKYWDYLSSRDLESTTSKTDQNYYDSQLAVMPGRTFQLGVNVDF</sequence>
<evidence type="ECO:0000256" key="13">
    <source>
        <dbReference type="SAM" id="SignalP"/>
    </source>
</evidence>
<dbReference type="InterPro" id="IPR036942">
    <property type="entry name" value="Beta-barrel_TonB_sf"/>
</dbReference>
<dbReference type="GO" id="GO:0009279">
    <property type="term" value="C:cell outer membrane"/>
    <property type="evidence" value="ECO:0007669"/>
    <property type="project" value="UniProtKB-SubCell"/>
</dbReference>
<evidence type="ECO:0000256" key="4">
    <source>
        <dbReference type="ARBA" id="ARBA00022452"/>
    </source>
</evidence>
<comment type="subcellular location">
    <subcellularLocation>
        <location evidence="1 11">Cell outer membrane</location>
        <topology evidence="1 11">Multi-pass membrane protein</topology>
    </subcellularLocation>
</comment>
<dbReference type="Pfam" id="PF00593">
    <property type="entry name" value="TonB_dep_Rec_b-barrel"/>
    <property type="match status" value="1"/>
</dbReference>
<keyword evidence="17" id="KW-1185">Reference proteome</keyword>
<evidence type="ECO:0000256" key="3">
    <source>
        <dbReference type="ARBA" id="ARBA00022448"/>
    </source>
</evidence>
<keyword evidence="10 11" id="KW-0998">Cell outer membrane</keyword>
<dbReference type="PANTHER" id="PTHR30069:SF29">
    <property type="entry name" value="HEMOGLOBIN AND HEMOGLOBIN-HAPTOGLOBIN-BINDING PROTEIN 1-RELATED"/>
    <property type="match status" value="1"/>
</dbReference>
<dbReference type="Proteomes" id="UP000193749">
    <property type="component" value="Unassembled WGS sequence"/>
</dbReference>
<comment type="caution">
    <text evidence="16">The sequence shown here is derived from an EMBL/GenBank/DDBJ whole genome shotgun (WGS) entry which is preliminary data.</text>
</comment>
<evidence type="ECO:0000313" key="17">
    <source>
        <dbReference type="Proteomes" id="UP000193749"/>
    </source>
</evidence>
<keyword evidence="3 11" id="KW-0813">Transport</keyword>
<evidence type="ECO:0000256" key="12">
    <source>
        <dbReference type="RuleBase" id="RU003357"/>
    </source>
</evidence>
<keyword evidence="5 11" id="KW-0812">Transmembrane</keyword>
<dbReference type="EMBL" id="MLJI01000001">
    <property type="protein sequence ID" value="ORM94799.1"/>
    <property type="molecule type" value="Genomic_DNA"/>
</dbReference>
<keyword evidence="9 16" id="KW-0675">Receptor</keyword>
<comment type="similarity">
    <text evidence="2">Belongs to the TonB-dependent receptor family. Hemoglobin/haptoglobin binding protein subfamily.</text>
</comment>
<dbReference type="InterPro" id="IPR000531">
    <property type="entry name" value="Beta-barrel_TonB"/>
</dbReference>
<evidence type="ECO:0000313" key="16">
    <source>
        <dbReference type="EMBL" id="ORM94799.1"/>
    </source>
</evidence>
<dbReference type="SUPFAM" id="SSF56935">
    <property type="entry name" value="Porins"/>
    <property type="match status" value="1"/>
</dbReference>
<dbReference type="CDD" id="cd01347">
    <property type="entry name" value="ligand_gated_channel"/>
    <property type="match status" value="1"/>
</dbReference>